<feature type="compositionally biased region" description="Basic residues" evidence="1">
    <location>
        <begin position="16"/>
        <end position="25"/>
    </location>
</feature>
<protein>
    <recommendedName>
        <fullName evidence="4">DUF3883 domain-containing protein</fullName>
    </recommendedName>
</protein>
<name>A0ABQ3IFE3_9PSEU</name>
<dbReference type="Proteomes" id="UP000605897">
    <property type="component" value="Unassembled WGS sequence"/>
</dbReference>
<dbReference type="EMBL" id="BNAU01000001">
    <property type="protein sequence ID" value="GHE75728.1"/>
    <property type="molecule type" value="Genomic_DNA"/>
</dbReference>
<evidence type="ECO:0000313" key="3">
    <source>
        <dbReference type="Proteomes" id="UP000605897"/>
    </source>
</evidence>
<gene>
    <name evidence="2" type="ORF">GCM10017786_00650</name>
</gene>
<reference evidence="3" key="1">
    <citation type="journal article" date="2019" name="Int. J. Syst. Evol. Microbiol.">
        <title>The Global Catalogue of Microorganisms (GCM) 10K type strain sequencing project: providing services to taxonomists for standard genome sequencing and annotation.</title>
        <authorList>
            <consortium name="The Broad Institute Genomics Platform"/>
            <consortium name="The Broad Institute Genome Sequencing Center for Infectious Disease"/>
            <person name="Wu L."/>
            <person name="Ma J."/>
        </authorList>
    </citation>
    <scope>NUCLEOTIDE SEQUENCE [LARGE SCALE GENOMIC DNA]</scope>
    <source>
        <strain evidence="3">CGMCC 4.7677</strain>
    </source>
</reference>
<feature type="compositionally biased region" description="Basic and acidic residues" evidence="1">
    <location>
        <begin position="1"/>
        <end position="15"/>
    </location>
</feature>
<feature type="region of interest" description="Disordered" evidence="1">
    <location>
        <begin position="1"/>
        <end position="45"/>
    </location>
</feature>
<comment type="caution">
    <text evidence="2">The sequence shown here is derived from an EMBL/GenBank/DDBJ whole genome shotgun (WGS) entry which is preliminary data.</text>
</comment>
<keyword evidence="3" id="KW-1185">Reference proteome</keyword>
<accession>A0ABQ3IFE3</accession>
<evidence type="ECO:0000313" key="2">
    <source>
        <dbReference type="EMBL" id="GHE75728.1"/>
    </source>
</evidence>
<evidence type="ECO:0000256" key="1">
    <source>
        <dbReference type="SAM" id="MobiDB-lite"/>
    </source>
</evidence>
<sequence length="101" mass="11507">MEPGALEERGDLRRAHAEHRTRRRGVRLEPVDAPASGAGWTECSPALPETERTRHLVVELKRPMRLTMSEFGQVNNYAFAIRRSGAPHDWDFWLIGTEVVT</sequence>
<proteinExistence type="predicted"/>
<organism evidence="2 3">
    <name type="scientific">Amycolatopsis deserti</name>
    <dbReference type="NCBI Taxonomy" id="185696"/>
    <lineage>
        <taxon>Bacteria</taxon>
        <taxon>Bacillati</taxon>
        <taxon>Actinomycetota</taxon>
        <taxon>Actinomycetes</taxon>
        <taxon>Pseudonocardiales</taxon>
        <taxon>Pseudonocardiaceae</taxon>
        <taxon>Amycolatopsis</taxon>
    </lineage>
</organism>
<evidence type="ECO:0008006" key="4">
    <source>
        <dbReference type="Google" id="ProtNLM"/>
    </source>
</evidence>